<gene>
    <name evidence="1" type="ORF">HF209_25370</name>
    <name evidence="2" type="ORF">HF257_30675</name>
</gene>
<dbReference type="EMBL" id="JAAXCZ010000016">
    <property type="protein sequence ID" value="MBC2384274.1"/>
    <property type="molecule type" value="Genomic_DNA"/>
</dbReference>
<organism evidence="2 3">
    <name type="scientific">Pseudomonas cremoris</name>
    <dbReference type="NCBI Taxonomy" id="2724178"/>
    <lineage>
        <taxon>Bacteria</taxon>
        <taxon>Pseudomonadati</taxon>
        <taxon>Pseudomonadota</taxon>
        <taxon>Gammaproteobacteria</taxon>
        <taxon>Pseudomonadales</taxon>
        <taxon>Pseudomonadaceae</taxon>
        <taxon>Pseudomonas</taxon>
    </lineage>
</organism>
<dbReference type="EMBL" id="JAAXCY010000016">
    <property type="protein sequence ID" value="MBC2410394.1"/>
    <property type="molecule type" value="Genomic_DNA"/>
</dbReference>
<dbReference type="AlphaFoldDB" id="A0A7X1E251"/>
<dbReference type="Proteomes" id="UP000534677">
    <property type="component" value="Unassembled WGS sequence"/>
</dbReference>
<evidence type="ECO:0000313" key="4">
    <source>
        <dbReference type="Proteomes" id="UP000534677"/>
    </source>
</evidence>
<evidence type="ECO:0008006" key="5">
    <source>
        <dbReference type="Google" id="ProtNLM"/>
    </source>
</evidence>
<dbReference type="Proteomes" id="UP000520513">
    <property type="component" value="Unassembled WGS sequence"/>
</dbReference>
<protein>
    <recommendedName>
        <fullName evidence="5">DUF3944 domain-containing protein</fullName>
    </recommendedName>
</protein>
<sequence>MMDVSTADVLAQCSNEDLAPLVKYILEASTESLSSHELYKSHAPDHHQYAAQILQEIRLFGGNSFVNLFRKEGPEYLEVVQDVASKFGVLKASKFTSVTVLEEELIQKILRDALKKADGQAREDMEAILKEAGLGRADLSALLSGSSLVTLLGAKAASYLTYELSSIIAGAVAKQLLGVGARVAGSAVLGRGIAALAGPIGWAITGVWT</sequence>
<keyword evidence="4" id="KW-1185">Reference proteome</keyword>
<evidence type="ECO:0000313" key="2">
    <source>
        <dbReference type="EMBL" id="MBC2410394.1"/>
    </source>
</evidence>
<reference evidence="3 4" key="1">
    <citation type="submission" date="2020-04" db="EMBL/GenBank/DDBJ databases">
        <title>Pseudomonas crami sp. nov., a novel proteolytic bacterial species isolated from cream.</title>
        <authorList>
            <person name="Hofmann K."/>
            <person name="Woller A."/>
            <person name="Huptas C."/>
            <person name="Wenning M."/>
            <person name="Scherer S."/>
            <person name="Doll E.V."/>
        </authorList>
    </citation>
    <scope>NUCLEOTIDE SEQUENCE [LARGE SCALE GENOMIC DNA]</scope>
    <source>
        <strain evidence="1 4">WS 5096</strain>
        <strain evidence="2 3">WS 5106</strain>
    </source>
</reference>
<evidence type="ECO:0000313" key="3">
    <source>
        <dbReference type="Proteomes" id="UP000520513"/>
    </source>
</evidence>
<proteinExistence type="predicted"/>
<evidence type="ECO:0000313" key="1">
    <source>
        <dbReference type="EMBL" id="MBC2384274.1"/>
    </source>
</evidence>
<comment type="caution">
    <text evidence="2">The sequence shown here is derived from an EMBL/GenBank/DDBJ whole genome shotgun (WGS) entry which is preliminary data.</text>
</comment>
<accession>A0A7X1E251</accession>
<name>A0A7X1E251_9PSED</name>